<sequence>MTAPGGMLGARRRTNVTDAVAGVAKYHRVANALRAEIREGAFDEREGRLPAETELAKRFGVSLPTLRQGLGVLRAEGLIESRHGRGTFVKRDRPRQRRSRHRYGRARKDERLLTSDLQHEIGFAGRAPVPAHIAEAMGVPPGTEVVVRRRRLLDKKSGRPEEVGASYIPVAIAGGTFLEEPTVVPKALFLCVEDLSGQRYATVRDLWRSRMPTPEEVALLELPHGAPVLNVVHTARATDGTVLEISESTWPADRIVVVDEYDVDQEPTETDSPSEV</sequence>
<dbReference type="GO" id="GO:0045892">
    <property type="term" value="P:negative regulation of DNA-templated transcription"/>
    <property type="evidence" value="ECO:0007669"/>
    <property type="project" value="TreeGrafter"/>
</dbReference>
<dbReference type="AlphaFoldDB" id="A0A2M8M634"/>
<dbReference type="PRINTS" id="PR00035">
    <property type="entry name" value="HTHGNTR"/>
</dbReference>
<dbReference type="Gene3D" id="1.10.10.10">
    <property type="entry name" value="Winged helix-like DNA-binding domain superfamily/Winged helix DNA-binding domain"/>
    <property type="match status" value="1"/>
</dbReference>
<feature type="region of interest" description="Disordered" evidence="4">
    <location>
        <begin position="85"/>
        <end position="107"/>
    </location>
</feature>
<dbReference type="PANTHER" id="PTHR44846">
    <property type="entry name" value="MANNOSYL-D-GLYCERATE TRANSPORT/METABOLISM SYSTEM REPRESSOR MNGR-RELATED"/>
    <property type="match status" value="1"/>
</dbReference>
<dbReference type="PROSITE" id="PS50949">
    <property type="entry name" value="HTH_GNTR"/>
    <property type="match status" value="1"/>
</dbReference>
<dbReference type="InterPro" id="IPR028978">
    <property type="entry name" value="Chorismate_lyase_/UTRA_dom_sf"/>
</dbReference>
<comment type="caution">
    <text evidence="6">The sequence shown here is derived from an EMBL/GenBank/DDBJ whole genome shotgun (WGS) entry which is preliminary data.</text>
</comment>
<reference evidence="6 7" key="1">
    <citation type="submission" date="2017-11" db="EMBL/GenBank/DDBJ databases">
        <title>Streptomyces carmine sp. nov., a novel actinomycete isolated from Sophora alopecuroides in Xinjiang, China.</title>
        <authorList>
            <person name="Wang Y."/>
            <person name="Luo X."/>
            <person name="Wan C."/>
            <person name="Zhang L."/>
        </authorList>
    </citation>
    <scope>NUCLEOTIDE SEQUENCE [LARGE SCALE GENOMIC DNA]</scope>
    <source>
        <strain evidence="6 7">TRM SA0054</strain>
    </source>
</reference>
<keyword evidence="7" id="KW-1185">Reference proteome</keyword>
<feature type="domain" description="HTH gntR-type" evidence="5">
    <location>
        <begin position="23"/>
        <end position="92"/>
    </location>
</feature>
<proteinExistence type="predicted"/>
<evidence type="ECO:0000313" key="6">
    <source>
        <dbReference type="EMBL" id="PJE99663.1"/>
    </source>
</evidence>
<accession>A0A2M8M634</accession>
<protein>
    <recommendedName>
        <fullName evidence="5">HTH gntR-type domain-containing protein</fullName>
    </recommendedName>
</protein>
<dbReference type="CDD" id="cd07377">
    <property type="entry name" value="WHTH_GntR"/>
    <property type="match status" value="1"/>
</dbReference>
<gene>
    <name evidence="6" type="ORF">CUT44_03965</name>
</gene>
<dbReference type="GO" id="GO:0003677">
    <property type="term" value="F:DNA binding"/>
    <property type="evidence" value="ECO:0007669"/>
    <property type="project" value="UniProtKB-KW"/>
</dbReference>
<dbReference type="GO" id="GO:0003700">
    <property type="term" value="F:DNA-binding transcription factor activity"/>
    <property type="evidence" value="ECO:0007669"/>
    <property type="project" value="InterPro"/>
</dbReference>
<keyword evidence="3" id="KW-0804">Transcription</keyword>
<keyword evidence="1" id="KW-0805">Transcription regulation</keyword>
<dbReference type="SUPFAM" id="SSF46785">
    <property type="entry name" value="Winged helix' DNA-binding domain"/>
    <property type="match status" value="1"/>
</dbReference>
<organism evidence="6 7">
    <name type="scientific">Streptomyces carminius</name>
    <dbReference type="NCBI Taxonomy" id="2665496"/>
    <lineage>
        <taxon>Bacteria</taxon>
        <taxon>Bacillati</taxon>
        <taxon>Actinomycetota</taxon>
        <taxon>Actinomycetes</taxon>
        <taxon>Kitasatosporales</taxon>
        <taxon>Streptomycetaceae</taxon>
        <taxon>Streptomyces</taxon>
    </lineage>
</organism>
<dbReference type="InterPro" id="IPR036388">
    <property type="entry name" value="WH-like_DNA-bd_sf"/>
</dbReference>
<dbReference type="InterPro" id="IPR011663">
    <property type="entry name" value="UTRA"/>
</dbReference>
<evidence type="ECO:0000256" key="3">
    <source>
        <dbReference type="ARBA" id="ARBA00023163"/>
    </source>
</evidence>
<dbReference type="EMBL" id="PGGW01000011">
    <property type="protein sequence ID" value="PJE99663.1"/>
    <property type="molecule type" value="Genomic_DNA"/>
</dbReference>
<name>A0A2M8M634_9ACTN</name>
<evidence type="ECO:0000313" key="7">
    <source>
        <dbReference type="Proteomes" id="UP000230407"/>
    </source>
</evidence>
<evidence type="ECO:0000256" key="1">
    <source>
        <dbReference type="ARBA" id="ARBA00023015"/>
    </source>
</evidence>
<dbReference type="SMART" id="SM00345">
    <property type="entry name" value="HTH_GNTR"/>
    <property type="match status" value="1"/>
</dbReference>
<keyword evidence="2" id="KW-0238">DNA-binding</keyword>
<feature type="compositionally biased region" description="Basic residues" evidence="4">
    <location>
        <begin position="92"/>
        <end position="105"/>
    </location>
</feature>
<dbReference type="Pfam" id="PF07702">
    <property type="entry name" value="UTRA"/>
    <property type="match status" value="1"/>
</dbReference>
<dbReference type="PANTHER" id="PTHR44846:SF17">
    <property type="entry name" value="GNTR-FAMILY TRANSCRIPTIONAL REGULATOR"/>
    <property type="match status" value="1"/>
</dbReference>
<dbReference type="InterPro" id="IPR036390">
    <property type="entry name" value="WH_DNA-bd_sf"/>
</dbReference>
<dbReference type="InterPro" id="IPR050679">
    <property type="entry name" value="Bact_HTH_transcr_reg"/>
</dbReference>
<dbReference type="SMART" id="SM00866">
    <property type="entry name" value="UTRA"/>
    <property type="match status" value="1"/>
</dbReference>
<dbReference type="SUPFAM" id="SSF64288">
    <property type="entry name" value="Chorismate lyase-like"/>
    <property type="match status" value="1"/>
</dbReference>
<dbReference type="Gene3D" id="3.40.1410.10">
    <property type="entry name" value="Chorismate lyase-like"/>
    <property type="match status" value="1"/>
</dbReference>
<evidence type="ECO:0000256" key="2">
    <source>
        <dbReference type="ARBA" id="ARBA00023125"/>
    </source>
</evidence>
<evidence type="ECO:0000259" key="5">
    <source>
        <dbReference type="PROSITE" id="PS50949"/>
    </source>
</evidence>
<dbReference type="InterPro" id="IPR000524">
    <property type="entry name" value="Tscrpt_reg_HTH_GntR"/>
</dbReference>
<evidence type="ECO:0000256" key="4">
    <source>
        <dbReference type="SAM" id="MobiDB-lite"/>
    </source>
</evidence>
<dbReference type="Proteomes" id="UP000230407">
    <property type="component" value="Unassembled WGS sequence"/>
</dbReference>
<dbReference type="Pfam" id="PF00392">
    <property type="entry name" value="GntR"/>
    <property type="match status" value="1"/>
</dbReference>